<dbReference type="AlphaFoldDB" id="A0A1G4IU46"/>
<dbReference type="OrthoDB" id="4064753at2759"/>
<dbReference type="EMBL" id="LT598464">
    <property type="protein sequence ID" value="SCU80403.1"/>
    <property type="molecule type" value="Genomic_DNA"/>
</dbReference>
<accession>A0A1G4IU46</accession>
<protein>
    <submittedName>
        <fullName evidence="1">LAMI_0B02212g1_1</fullName>
    </submittedName>
</protein>
<reference evidence="1 2" key="1">
    <citation type="submission" date="2016-03" db="EMBL/GenBank/DDBJ databases">
        <authorList>
            <person name="Devillers H."/>
        </authorList>
    </citation>
    <scope>NUCLEOTIDE SEQUENCE [LARGE SCALE GENOMIC DNA]</scope>
    <source>
        <strain evidence="1">CBS 11717</strain>
    </source>
</reference>
<organism evidence="1 2">
    <name type="scientific">Lachancea mirantina</name>
    <dbReference type="NCBI Taxonomy" id="1230905"/>
    <lineage>
        <taxon>Eukaryota</taxon>
        <taxon>Fungi</taxon>
        <taxon>Dikarya</taxon>
        <taxon>Ascomycota</taxon>
        <taxon>Saccharomycotina</taxon>
        <taxon>Saccharomycetes</taxon>
        <taxon>Saccharomycetales</taxon>
        <taxon>Saccharomycetaceae</taxon>
        <taxon>Lachancea</taxon>
    </lineage>
</organism>
<evidence type="ECO:0000313" key="2">
    <source>
        <dbReference type="Proteomes" id="UP000191024"/>
    </source>
</evidence>
<evidence type="ECO:0000313" key="1">
    <source>
        <dbReference type="EMBL" id="SCU80403.1"/>
    </source>
</evidence>
<keyword evidence="2" id="KW-1185">Reference proteome</keyword>
<dbReference type="Proteomes" id="UP000191024">
    <property type="component" value="Chromosome B"/>
</dbReference>
<name>A0A1G4IU46_9SACH</name>
<proteinExistence type="predicted"/>
<sequence>MRSSPGLFAQVSKFAVHSKKSFERLDRTPQTAFTYYYQLQVQALSKCNAGEEPKNLIRGNNSFKQFVRRNWHSLSISKRRLYHALYFRYTRIDYATLNYEQVAKRLEIPIPLNSEYLLFRNGFRESFERKRDAAKVSSGRKSMGAGSSRVIKLLHISHNVGASEGQEQIITKNFQEMCRECKRVWKSQVTDAQKDEIREKVRNARETFESQVEDELNAIQGLEPLIDRIIAETGTAHFGMERSINFRHYKNKRNPNLVIKKK</sequence>
<gene>
    <name evidence="1" type="ORF">LAMI_0B02212G</name>
</gene>